<keyword evidence="13" id="KW-1185">Reference proteome</keyword>
<dbReference type="EMBL" id="CP151800">
    <property type="protein sequence ID" value="WZW00453.1"/>
    <property type="molecule type" value="Genomic_DNA"/>
</dbReference>
<evidence type="ECO:0000256" key="3">
    <source>
        <dbReference type="ARBA" id="ARBA00022452"/>
    </source>
</evidence>
<keyword evidence="5 9" id="KW-0798">TonB box</keyword>
<sequence>MIPAARSALPHDSVMIVTTPVSSPLEVVTSPKRSHQPLSASDGAQYLQTLPGFSQIRNGGTNGDPLFRGMFGSRLRILTNNGEILGACGGRMDSPTSYLAPENFDLLTLIKGPETVLWGPGNSAGTVRFDREPPRFNKPGVQGIASMLAASNQRLDKTADLSLGSETGYLRLTGNTSRAGDYKAGNGERVPSKWQKWNGDMALGWTPDKETLFELTAGKGDGEARYAGRGMDGSQFKRESVGAQVEKSHIGDVFDKFEANIYSNYADHIMDNFSLRSPPMKPMAKRVDRRTTGARVMGTWLWSAVELRSGTDAQRNTHRRLHHHRWVKDARFDDAGLFSELTWHATEQSHVISGARFDRVKVTHFASQRKATLPAGFTRLEHHLADIPVMMYAGIGYTERFPDYWELFSPRRGFDINSVKTEKTTQLDIGAHYAGARLNSWVSAYIGRINDYILFRYDSAPAKTRQVDNIDATIMGGEAGVSYALTENWKSEASVAYSWGKNDDEHRALAQIPPLEAHLGLTWTRGNWSSSGLLRLVSSQHRVAINEGNVVGKDFAASAGFAVLSANAAYNVNEHVNISAGVDNLFNKTYSEHLNLAGNGSFGYSANTPIDEPGRTWWGKLSVTF</sequence>
<evidence type="ECO:0000256" key="2">
    <source>
        <dbReference type="ARBA" id="ARBA00022448"/>
    </source>
</evidence>
<reference evidence="12 13" key="1">
    <citation type="submission" date="2024-04" db="EMBL/GenBank/DDBJ databases">
        <title>Kosakonia calanthae sp. nov., a halophilic bacterium isolated from leaves of Calanthe tiplacata.</title>
        <authorList>
            <person name="Wu P."/>
        </authorList>
    </citation>
    <scope>NUCLEOTIDE SEQUENCE [LARGE SCALE GENOMIC DNA]</scope>
    <source>
        <strain evidence="12 13">BYX6</strain>
    </source>
</reference>
<dbReference type="InterPro" id="IPR010100">
    <property type="entry name" value="TonB-dep_Cu_rcpt"/>
</dbReference>
<comment type="subcellular location">
    <subcellularLocation>
        <location evidence="1 8">Cell outer membrane</location>
        <topology evidence="1 8">Multi-pass membrane protein</topology>
    </subcellularLocation>
</comment>
<feature type="domain" description="TonB-dependent receptor-like beta-barrel" evidence="10">
    <location>
        <begin position="180"/>
        <end position="585"/>
    </location>
</feature>
<dbReference type="Pfam" id="PF00593">
    <property type="entry name" value="TonB_dep_Rec_b-barrel"/>
    <property type="match status" value="1"/>
</dbReference>
<evidence type="ECO:0000259" key="11">
    <source>
        <dbReference type="Pfam" id="PF07715"/>
    </source>
</evidence>
<proteinExistence type="inferred from homology"/>
<keyword evidence="2 8" id="KW-0813">Transport</keyword>
<organism evidence="12 13">
    <name type="scientific">Kosakonia calanthes</name>
    <dbReference type="NCBI Taxonomy" id="3139408"/>
    <lineage>
        <taxon>Bacteria</taxon>
        <taxon>Pseudomonadati</taxon>
        <taxon>Pseudomonadota</taxon>
        <taxon>Gammaproteobacteria</taxon>
        <taxon>Enterobacterales</taxon>
        <taxon>Enterobacteriaceae</taxon>
        <taxon>Kosakonia</taxon>
    </lineage>
</organism>
<dbReference type="InterPro" id="IPR000531">
    <property type="entry name" value="Beta-barrel_TonB"/>
</dbReference>
<keyword evidence="6 8" id="KW-0472">Membrane</keyword>
<comment type="similarity">
    <text evidence="8 9">Belongs to the TonB-dependent receptor family.</text>
</comment>
<dbReference type="RefSeq" id="WP_342325501.1">
    <property type="nucleotide sequence ID" value="NZ_CP151800.1"/>
</dbReference>
<dbReference type="NCBIfam" id="TIGR01778">
    <property type="entry name" value="TonB-copper"/>
    <property type="match status" value="1"/>
</dbReference>
<dbReference type="PROSITE" id="PS52016">
    <property type="entry name" value="TONB_DEPENDENT_REC_3"/>
    <property type="match status" value="1"/>
</dbReference>
<evidence type="ECO:0000256" key="9">
    <source>
        <dbReference type="RuleBase" id="RU003357"/>
    </source>
</evidence>
<evidence type="ECO:0000256" key="8">
    <source>
        <dbReference type="PROSITE-ProRule" id="PRU01360"/>
    </source>
</evidence>
<dbReference type="Gene3D" id="2.40.170.20">
    <property type="entry name" value="TonB-dependent receptor, beta-barrel domain"/>
    <property type="match status" value="1"/>
</dbReference>
<evidence type="ECO:0000256" key="4">
    <source>
        <dbReference type="ARBA" id="ARBA00022692"/>
    </source>
</evidence>
<evidence type="ECO:0000256" key="1">
    <source>
        <dbReference type="ARBA" id="ARBA00004571"/>
    </source>
</evidence>
<dbReference type="Pfam" id="PF07715">
    <property type="entry name" value="Plug"/>
    <property type="match status" value="1"/>
</dbReference>
<dbReference type="SUPFAM" id="SSF56935">
    <property type="entry name" value="Porins"/>
    <property type="match status" value="1"/>
</dbReference>
<dbReference type="CDD" id="cd01347">
    <property type="entry name" value="ligand_gated_channel"/>
    <property type="match status" value="1"/>
</dbReference>
<dbReference type="InterPro" id="IPR039426">
    <property type="entry name" value="TonB-dep_rcpt-like"/>
</dbReference>
<dbReference type="PANTHER" id="PTHR30069">
    <property type="entry name" value="TONB-DEPENDENT OUTER MEMBRANE RECEPTOR"/>
    <property type="match status" value="1"/>
</dbReference>
<dbReference type="InterPro" id="IPR036942">
    <property type="entry name" value="Beta-barrel_TonB_sf"/>
</dbReference>
<evidence type="ECO:0000313" key="12">
    <source>
        <dbReference type="EMBL" id="WZW00453.1"/>
    </source>
</evidence>
<keyword evidence="12" id="KW-0675">Receptor</keyword>
<evidence type="ECO:0000259" key="10">
    <source>
        <dbReference type="Pfam" id="PF00593"/>
    </source>
</evidence>
<dbReference type="Proteomes" id="UP001466893">
    <property type="component" value="Chromosome"/>
</dbReference>
<evidence type="ECO:0000256" key="6">
    <source>
        <dbReference type="ARBA" id="ARBA00023136"/>
    </source>
</evidence>
<evidence type="ECO:0000256" key="5">
    <source>
        <dbReference type="ARBA" id="ARBA00023077"/>
    </source>
</evidence>
<gene>
    <name evidence="12" type="ORF">AAEY27_07820</name>
</gene>
<accession>A0ABZ3BCR3</accession>
<evidence type="ECO:0000256" key="7">
    <source>
        <dbReference type="ARBA" id="ARBA00023237"/>
    </source>
</evidence>
<protein>
    <submittedName>
        <fullName evidence="12">TonB-dependent copper receptor</fullName>
    </submittedName>
</protein>
<name>A0ABZ3BCR3_9ENTR</name>
<evidence type="ECO:0000313" key="13">
    <source>
        <dbReference type="Proteomes" id="UP001466893"/>
    </source>
</evidence>
<keyword evidence="3 8" id="KW-1134">Transmembrane beta strand</keyword>
<dbReference type="PANTHER" id="PTHR30069:SF49">
    <property type="entry name" value="OUTER MEMBRANE PROTEIN C"/>
    <property type="match status" value="1"/>
</dbReference>
<dbReference type="InterPro" id="IPR037066">
    <property type="entry name" value="Plug_dom_sf"/>
</dbReference>
<dbReference type="Gene3D" id="2.170.130.10">
    <property type="entry name" value="TonB-dependent receptor, plug domain"/>
    <property type="match status" value="1"/>
</dbReference>
<dbReference type="InterPro" id="IPR012910">
    <property type="entry name" value="Plug_dom"/>
</dbReference>
<feature type="domain" description="TonB-dependent receptor plug" evidence="11">
    <location>
        <begin position="26"/>
        <end position="126"/>
    </location>
</feature>
<keyword evidence="4 8" id="KW-0812">Transmembrane</keyword>
<keyword evidence="7 8" id="KW-0998">Cell outer membrane</keyword>